<comment type="subcellular location">
    <subcellularLocation>
        <location evidence="1">Nucleus</location>
    </subcellularLocation>
</comment>
<dbReference type="GO" id="GO:0071558">
    <property type="term" value="F:histone H3K27me2/H3K27me3 demethylase activity"/>
    <property type="evidence" value="ECO:0007669"/>
    <property type="project" value="TreeGrafter"/>
</dbReference>
<accession>A0A034W5I7</accession>
<feature type="region of interest" description="Disordered" evidence="5">
    <location>
        <begin position="511"/>
        <end position="534"/>
    </location>
</feature>
<evidence type="ECO:0000313" key="6">
    <source>
        <dbReference type="EMBL" id="JAC49385.1"/>
    </source>
</evidence>
<dbReference type="SMART" id="SM00028">
    <property type="entry name" value="TPR"/>
    <property type="match status" value="8"/>
</dbReference>
<dbReference type="InterPro" id="IPR019734">
    <property type="entry name" value="TPR_rpt"/>
</dbReference>
<organism evidence="6">
    <name type="scientific">Bactrocera dorsalis</name>
    <name type="common">Oriental fruit fly</name>
    <name type="synonym">Dacus dorsalis</name>
    <dbReference type="NCBI Taxonomy" id="27457"/>
    <lineage>
        <taxon>Eukaryota</taxon>
        <taxon>Metazoa</taxon>
        <taxon>Ecdysozoa</taxon>
        <taxon>Arthropoda</taxon>
        <taxon>Hexapoda</taxon>
        <taxon>Insecta</taxon>
        <taxon>Pterygota</taxon>
        <taxon>Neoptera</taxon>
        <taxon>Endopterygota</taxon>
        <taxon>Diptera</taxon>
        <taxon>Brachycera</taxon>
        <taxon>Muscomorpha</taxon>
        <taxon>Tephritoidea</taxon>
        <taxon>Tephritidae</taxon>
        <taxon>Bactrocera</taxon>
        <taxon>Bactrocera</taxon>
    </lineage>
</organism>
<evidence type="ECO:0000256" key="3">
    <source>
        <dbReference type="ARBA" id="ARBA00034483"/>
    </source>
</evidence>
<reference evidence="6" key="1">
    <citation type="journal article" date="2014" name="BMC Genomics">
        <title>Characterizing the developmental transcriptome of the oriental fruit fly, Bactrocera dorsalis (Diptera: Tephritidae) through comparative genomic analysis with Drosophila melanogaster utilizing modENCODE datasets.</title>
        <authorList>
            <person name="Geib S.M."/>
            <person name="Calla B."/>
            <person name="Hall B."/>
            <person name="Hou S."/>
            <person name="Manoukis N.C."/>
        </authorList>
    </citation>
    <scope>NUCLEOTIDE SEQUENCE</scope>
    <source>
        <strain evidence="6">Punador</strain>
    </source>
</reference>
<dbReference type="Gene3D" id="1.25.40.10">
    <property type="entry name" value="Tetratricopeptide repeat domain"/>
    <property type="match status" value="2"/>
</dbReference>
<comment type="similarity">
    <text evidence="3">Belongs to the UTX family.</text>
</comment>
<sequence length="534" mass="60871">MDFDAEDNLTVEEMHFIADLDSRQFGFLKLTAPENAAIRIIVERAVKILQKVIISRKEEEQREKLAIKSEDVPEESNSHVMKTEQGSDELFQENSTQVPVDLPSPQKKEDESANQTSAETPTTNQESGKDKNKISVDVLTYCKLGHLHLLLDEYDEALAAYQKYYQLCPKNWKNLPFLYGLGMVYFHFNAFRWSIRAFRSLLYQDPNFLRASEAHLRIGLMLKVFGEYKLSLKHLKLAQIDNSPCTFSKLQIKFHIAHLYEVHNKHKAAKEAYEHLLNSKELTLELKADIYRQLGWMYHCVESLGDKKQRDNYAIICLQKSIEANPKSGQSLYLLGRCYAGINKVHDAFIAYRNSVEKSEGNADTWCSIGVLYQQQSQPTDALQAYICAVQLDKNHKAAWTNLGILYESCGQPRDAYACYLNATRSIKNNTQPKATVNDSKAGNLNLKLRTTGNLTSRECQGLGKGLSQRIKFLETQLAQAPMPSITSKRRQLCSIEEAWNLPISLEMSSRQQHQQATQVQQRQYGKSAHGSAF</sequence>
<keyword evidence="6" id="KW-0489">Methyltransferase</keyword>
<evidence type="ECO:0000256" key="1">
    <source>
        <dbReference type="ARBA" id="ARBA00004123"/>
    </source>
</evidence>
<dbReference type="PANTHER" id="PTHR14017">
    <property type="entry name" value="LYSINE-SPECIFIC DEMETHYLASE"/>
    <property type="match status" value="1"/>
</dbReference>
<name>A0A034W5I7_BACDO</name>
<feature type="compositionally biased region" description="Low complexity" evidence="5">
    <location>
        <begin position="512"/>
        <end position="524"/>
    </location>
</feature>
<dbReference type="PROSITE" id="PS50005">
    <property type="entry name" value="TPR"/>
    <property type="match status" value="2"/>
</dbReference>
<dbReference type="InterPro" id="IPR051630">
    <property type="entry name" value="Corepressor-Demethylase"/>
</dbReference>
<keyword evidence="4" id="KW-0802">TPR repeat</keyword>
<feature type="repeat" description="TPR" evidence="4">
    <location>
        <begin position="363"/>
        <end position="396"/>
    </location>
</feature>
<keyword evidence="6" id="KW-0808">Transferase</keyword>
<dbReference type="GO" id="GO:0031490">
    <property type="term" value="F:chromatin DNA binding"/>
    <property type="evidence" value="ECO:0007669"/>
    <property type="project" value="TreeGrafter"/>
</dbReference>
<dbReference type="PANTHER" id="PTHR14017:SF1">
    <property type="entry name" value="LD02225P"/>
    <property type="match status" value="1"/>
</dbReference>
<dbReference type="GO" id="GO:0008168">
    <property type="term" value="F:methyltransferase activity"/>
    <property type="evidence" value="ECO:0007669"/>
    <property type="project" value="UniProtKB-KW"/>
</dbReference>
<dbReference type="GO" id="GO:0032259">
    <property type="term" value="P:methylation"/>
    <property type="evidence" value="ECO:0007669"/>
    <property type="project" value="UniProtKB-KW"/>
</dbReference>
<feature type="compositionally biased region" description="Polar residues" evidence="5">
    <location>
        <begin position="113"/>
        <end position="126"/>
    </location>
</feature>
<feature type="repeat" description="TPR" evidence="4">
    <location>
        <begin position="138"/>
        <end position="171"/>
    </location>
</feature>
<dbReference type="GO" id="GO:0044666">
    <property type="term" value="C:MLL3/4 complex"/>
    <property type="evidence" value="ECO:0007669"/>
    <property type="project" value="TreeGrafter"/>
</dbReference>
<dbReference type="SUPFAM" id="SSF48452">
    <property type="entry name" value="TPR-like"/>
    <property type="match status" value="1"/>
</dbReference>
<feature type="region of interest" description="Disordered" evidence="5">
    <location>
        <begin position="65"/>
        <end position="130"/>
    </location>
</feature>
<dbReference type="GO" id="GO:0000978">
    <property type="term" value="F:RNA polymerase II cis-regulatory region sequence-specific DNA binding"/>
    <property type="evidence" value="ECO:0007669"/>
    <property type="project" value="TreeGrafter"/>
</dbReference>
<evidence type="ECO:0000256" key="4">
    <source>
        <dbReference type="PROSITE-ProRule" id="PRU00339"/>
    </source>
</evidence>
<dbReference type="Pfam" id="PF13176">
    <property type="entry name" value="TPR_7"/>
    <property type="match status" value="1"/>
</dbReference>
<evidence type="ECO:0000256" key="5">
    <source>
        <dbReference type="SAM" id="MobiDB-lite"/>
    </source>
</evidence>
<dbReference type="AlphaFoldDB" id="A0A034W5I7"/>
<dbReference type="OrthoDB" id="418911at2759"/>
<proteinExistence type="inferred from homology"/>
<dbReference type="GO" id="GO:0010468">
    <property type="term" value="P:regulation of gene expression"/>
    <property type="evidence" value="ECO:0007669"/>
    <property type="project" value="TreeGrafter"/>
</dbReference>
<keyword evidence="2" id="KW-0539">Nucleus</keyword>
<dbReference type="Pfam" id="PF13181">
    <property type="entry name" value="TPR_8"/>
    <property type="match status" value="1"/>
</dbReference>
<evidence type="ECO:0000256" key="2">
    <source>
        <dbReference type="ARBA" id="ARBA00023242"/>
    </source>
</evidence>
<gene>
    <name evidence="6" type="primary">KDM6A</name>
</gene>
<dbReference type="EMBL" id="GAKP01009567">
    <property type="protein sequence ID" value="JAC49385.1"/>
    <property type="molecule type" value="Transcribed_RNA"/>
</dbReference>
<dbReference type="InterPro" id="IPR011990">
    <property type="entry name" value="TPR-like_helical_dom_sf"/>
</dbReference>
<protein>
    <submittedName>
        <fullName evidence="6">Lysine-specific demethylase 6A</fullName>
    </submittedName>
</protein>